<organism evidence="2 3">
    <name type="scientific">Pedobacter frigoris</name>
    <dbReference type="NCBI Taxonomy" id="2571272"/>
    <lineage>
        <taxon>Bacteria</taxon>
        <taxon>Pseudomonadati</taxon>
        <taxon>Bacteroidota</taxon>
        <taxon>Sphingobacteriia</taxon>
        <taxon>Sphingobacteriales</taxon>
        <taxon>Sphingobacteriaceae</taxon>
        <taxon>Pedobacter</taxon>
    </lineage>
</organism>
<evidence type="ECO:0000313" key="2">
    <source>
        <dbReference type="EMBL" id="TKC04470.1"/>
    </source>
</evidence>
<comment type="caution">
    <text evidence="2">The sequence shown here is derived from an EMBL/GenBank/DDBJ whole genome shotgun (WGS) entry which is preliminary data.</text>
</comment>
<dbReference type="EMBL" id="SWBQ01000005">
    <property type="protein sequence ID" value="TKC04470.1"/>
    <property type="molecule type" value="Genomic_DNA"/>
</dbReference>
<accession>A0A4V5P0H0</accession>
<keyword evidence="1" id="KW-0732">Signal</keyword>
<dbReference type="OrthoDB" id="1186563at2"/>
<dbReference type="NCBIfam" id="TIGR03519">
    <property type="entry name" value="T9SS_PorP_fam"/>
    <property type="match status" value="1"/>
</dbReference>
<reference evidence="2 3" key="1">
    <citation type="submission" date="2019-04" db="EMBL/GenBank/DDBJ databases">
        <title>Pedobacter sp. RP-3-15 sp. nov., isolated from Arctic soil.</title>
        <authorList>
            <person name="Dahal R.H."/>
            <person name="Kim D.-U."/>
        </authorList>
    </citation>
    <scope>NUCLEOTIDE SEQUENCE [LARGE SCALE GENOMIC DNA]</scope>
    <source>
        <strain evidence="2 3">RP-3-15</strain>
    </source>
</reference>
<feature type="signal peptide" evidence="1">
    <location>
        <begin position="1"/>
        <end position="36"/>
    </location>
</feature>
<dbReference type="AlphaFoldDB" id="A0A4V5P0H0"/>
<gene>
    <name evidence="2" type="ORF">FA047_16855</name>
</gene>
<dbReference type="Pfam" id="PF11751">
    <property type="entry name" value="PorP_SprF"/>
    <property type="match status" value="1"/>
</dbReference>
<feature type="chain" id="PRO_5020283048" evidence="1">
    <location>
        <begin position="37"/>
        <end position="344"/>
    </location>
</feature>
<evidence type="ECO:0000256" key="1">
    <source>
        <dbReference type="SAM" id="SignalP"/>
    </source>
</evidence>
<dbReference type="InterPro" id="IPR019861">
    <property type="entry name" value="PorP/SprF_Bacteroidetes"/>
</dbReference>
<proteinExistence type="predicted"/>
<keyword evidence="3" id="KW-1185">Reference proteome</keyword>
<protein>
    <submittedName>
        <fullName evidence="2">Type IX secretion system membrane protein PorP/SprF</fullName>
    </submittedName>
</protein>
<dbReference type="Proteomes" id="UP000307244">
    <property type="component" value="Unassembled WGS sequence"/>
</dbReference>
<evidence type="ECO:0000313" key="3">
    <source>
        <dbReference type="Proteomes" id="UP000307244"/>
    </source>
</evidence>
<name>A0A4V5P0H0_9SPHI</name>
<sequence length="344" mass="37495">MNYLPKTSKNKFVMKKLIKILAIGAFLSLGAVRVTAQIDPHFSQYYAHPLWLNPALTGVTDGEYRVSLNAKQQWGSISNSFLTGGASFDMAPVKNLAFGAMVLNQNAGDISYNHLSALVSGAYRIHFGRAGLNMINFGLQAGILNKSFDPSKITLGSQFNPITGYDPNFGINESFASSNTLVPDVNAGVMFFDGNPDQRINTFGGVMAGHITRPVDKFLGNSVRMPIRYAAHGGARVRVSEVLDITPNMLYMKQGNAQEIAVGAYAQLMLNQESDLLFGSNYRVDDSAIAFFGLHLKNMVFGLSYDFNTSSLNRATRSQGGLELSVSFTSRKGIIGPNFFCPRL</sequence>